<dbReference type="RefSeq" id="WP_192143917.1">
    <property type="nucleotide sequence ID" value="NZ_JACYXZ010000003.1"/>
</dbReference>
<sequence>MRPTTLDPAAEQALAERCREVVADPARIRVRFPAAAREIARTPGTSPAPGGDRIEDRVRVRLLDALAQGLPDPDARAAEVRDLYRYGDADERRAVLLALPRLGLHGRVVDLLHDALRTNDPRLVAAALGPYAATYLDDEAWRQGVLKCLFVGVPLRLVDGVDQRADDELRRMVADYADERRAAGRPVPDDALPLLTSRET</sequence>
<organism evidence="1 2">
    <name type="scientific">Nocardioides donggukensis</name>
    <dbReference type="NCBI Taxonomy" id="2774019"/>
    <lineage>
        <taxon>Bacteria</taxon>
        <taxon>Bacillati</taxon>
        <taxon>Actinomycetota</taxon>
        <taxon>Actinomycetes</taxon>
        <taxon>Propionibacteriales</taxon>
        <taxon>Nocardioidaceae</taxon>
        <taxon>Nocardioides</taxon>
    </lineage>
</organism>
<accession>A0A927K7X2</accession>
<proteinExistence type="predicted"/>
<dbReference type="NCBIfam" id="NF035938">
    <property type="entry name" value="EboA_domain"/>
    <property type="match status" value="1"/>
</dbReference>
<protein>
    <submittedName>
        <fullName evidence="1">EboA domain-containing protein</fullName>
    </submittedName>
</protein>
<dbReference type="Proteomes" id="UP000616839">
    <property type="component" value="Unassembled WGS sequence"/>
</dbReference>
<name>A0A927K7X2_9ACTN</name>
<keyword evidence="2" id="KW-1185">Reference proteome</keyword>
<gene>
    <name evidence="1" type="ORF">IE331_13465</name>
</gene>
<reference evidence="1" key="1">
    <citation type="submission" date="2020-09" db="EMBL/GenBank/DDBJ databases">
        <title>Nocardioides sp. strain MJB4 16S ribosomal RNA gene Genome sequencing and assembly.</title>
        <authorList>
            <person name="Kim I."/>
        </authorList>
    </citation>
    <scope>NUCLEOTIDE SEQUENCE</scope>
    <source>
        <strain evidence="1">MJB4</strain>
    </source>
</reference>
<dbReference type="AlphaFoldDB" id="A0A927K7X2"/>
<dbReference type="EMBL" id="JACYXZ010000003">
    <property type="protein sequence ID" value="MBD8870638.1"/>
    <property type="molecule type" value="Genomic_DNA"/>
</dbReference>
<evidence type="ECO:0000313" key="1">
    <source>
        <dbReference type="EMBL" id="MBD8870638.1"/>
    </source>
</evidence>
<evidence type="ECO:0000313" key="2">
    <source>
        <dbReference type="Proteomes" id="UP000616839"/>
    </source>
</evidence>
<comment type="caution">
    <text evidence="1">The sequence shown here is derived from an EMBL/GenBank/DDBJ whole genome shotgun (WGS) entry which is preliminary data.</text>
</comment>
<dbReference type="InterPro" id="IPR047715">
    <property type="entry name" value="EboA_dom"/>
</dbReference>